<gene>
    <name evidence="6" type="ORF">D3791_00265</name>
</gene>
<dbReference type="SUPFAM" id="SSF46689">
    <property type="entry name" value="Homeodomain-like"/>
    <property type="match status" value="1"/>
</dbReference>
<dbReference type="SUPFAM" id="SSF48498">
    <property type="entry name" value="Tetracyclin repressor-like, C-terminal domain"/>
    <property type="match status" value="1"/>
</dbReference>
<keyword evidence="1" id="KW-0805">Transcription regulation</keyword>
<reference evidence="6 7" key="1">
    <citation type="submission" date="2018-09" db="EMBL/GenBank/DDBJ databases">
        <title>Glutamicibacter mishrai S5-52T (LMG 29155T = KCTC 39846T).</title>
        <authorList>
            <person name="Das S.K."/>
        </authorList>
    </citation>
    <scope>NUCLEOTIDE SEQUENCE [LARGE SCALE GENOMIC DNA]</scope>
    <source>
        <strain evidence="6 7">S5-52</strain>
    </source>
</reference>
<dbReference type="InterPro" id="IPR036271">
    <property type="entry name" value="Tet_transcr_reg_TetR-rel_C_sf"/>
</dbReference>
<dbReference type="EMBL" id="CP032549">
    <property type="protein sequence ID" value="QIV85692.1"/>
    <property type="molecule type" value="Genomic_DNA"/>
</dbReference>
<keyword evidence="3" id="KW-0804">Transcription</keyword>
<evidence type="ECO:0000259" key="5">
    <source>
        <dbReference type="PROSITE" id="PS50977"/>
    </source>
</evidence>
<dbReference type="InterPro" id="IPR050109">
    <property type="entry name" value="HTH-type_TetR-like_transc_reg"/>
</dbReference>
<dbReference type="PANTHER" id="PTHR30055">
    <property type="entry name" value="HTH-TYPE TRANSCRIPTIONAL REGULATOR RUTR"/>
    <property type="match status" value="1"/>
</dbReference>
<keyword evidence="2 4" id="KW-0238">DNA-binding</keyword>
<dbReference type="InterPro" id="IPR009057">
    <property type="entry name" value="Homeodomain-like_sf"/>
</dbReference>
<dbReference type="Pfam" id="PF00440">
    <property type="entry name" value="TetR_N"/>
    <property type="match status" value="1"/>
</dbReference>
<evidence type="ECO:0000256" key="4">
    <source>
        <dbReference type="PROSITE-ProRule" id="PRU00335"/>
    </source>
</evidence>
<dbReference type="Gene3D" id="1.10.357.10">
    <property type="entry name" value="Tetracycline Repressor, domain 2"/>
    <property type="match status" value="1"/>
</dbReference>
<evidence type="ECO:0000256" key="3">
    <source>
        <dbReference type="ARBA" id="ARBA00023163"/>
    </source>
</evidence>
<dbReference type="AlphaFoldDB" id="A0A6H0SDH7"/>
<name>A0A6H0SDH7_9MICC</name>
<dbReference type="GO" id="GO:0000976">
    <property type="term" value="F:transcription cis-regulatory region binding"/>
    <property type="evidence" value="ECO:0007669"/>
    <property type="project" value="TreeGrafter"/>
</dbReference>
<keyword evidence="7" id="KW-1185">Reference proteome</keyword>
<evidence type="ECO:0000256" key="1">
    <source>
        <dbReference type="ARBA" id="ARBA00023015"/>
    </source>
</evidence>
<dbReference type="GO" id="GO:0003700">
    <property type="term" value="F:DNA-binding transcription factor activity"/>
    <property type="evidence" value="ECO:0007669"/>
    <property type="project" value="TreeGrafter"/>
</dbReference>
<evidence type="ECO:0000313" key="7">
    <source>
        <dbReference type="Proteomes" id="UP000502331"/>
    </source>
</evidence>
<dbReference type="PROSITE" id="PS50977">
    <property type="entry name" value="HTH_TETR_2"/>
    <property type="match status" value="1"/>
</dbReference>
<evidence type="ECO:0000256" key="2">
    <source>
        <dbReference type="ARBA" id="ARBA00023125"/>
    </source>
</evidence>
<proteinExistence type="predicted"/>
<sequence length="205" mass="22758">MQEPAPKRGRGRRPAAEVRQDVYSAVGPILLNEGMGQLSFERVAREAGVSKTTLYRWWPSLGVLILDCYVHAVENELAFNDSGDIKADLTSQLTAFTRVMTKTRGGRVLTELIGAAQTDPELAAEYRRLYSSVRRQAAVKRLAKAQEDGQIREETNLESMVDQLWGAVYHRVLIPDLPVTQTFIDALVGNLLSGTAHSRNPNHLS</sequence>
<protein>
    <submittedName>
        <fullName evidence="6">TetR/AcrR family transcriptional regulator</fullName>
    </submittedName>
</protein>
<feature type="DNA-binding region" description="H-T-H motif" evidence="4">
    <location>
        <begin position="39"/>
        <end position="58"/>
    </location>
</feature>
<feature type="domain" description="HTH tetR-type" evidence="5">
    <location>
        <begin position="16"/>
        <end position="76"/>
    </location>
</feature>
<dbReference type="InterPro" id="IPR011075">
    <property type="entry name" value="TetR_C"/>
</dbReference>
<dbReference type="RefSeq" id="WP_172510982.1">
    <property type="nucleotide sequence ID" value="NZ_CP032549.1"/>
</dbReference>
<accession>A0A6H0SDH7</accession>
<dbReference type="Proteomes" id="UP000502331">
    <property type="component" value="Chromosome"/>
</dbReference>
<dbReference type="Gene3D" id="1.10.10.60">
    <property type="entry name" value="Homeodomain-like"/>
    <property type="match status" value="1"/>
</dbReference>
<dbReference type="InterPro" id="IPR001647">
    <property type="entry name" value="HTH_TetR"/>
</dbReference>
<organism evidence="6 7">
    <name type="scientific">Glutamicibacter mishrai</name>
    <dbReference type="NCBI Taxonomy" id="1775880"/>
    <lineage>
        <taxon>Bacteria</taxon>
        <taxon>Bacillati</taxon>
        <taxon>Actinomycetota</taxon>
        <taxon>Actinomycetes</taxon>
        <taxon>Micrococcales</taxon>
        <taxon>Micrococcaceae</taxon>
        <taxon>Glutamicibacter</taxon>
    </lineage>
</organism>
<evidence type="ECO:0000313" key="6">
    <source>
        <dbReference type="EMBL" id="QIV85692.1"/>
    </source>
</evidence>
<dbReference type="Pfam" id="PF16859">
    <property type="entry name" value="TetR_C_11"/>
    <property type="match status" value="1"/>
</dbReference>
<dbReference type="PANTHER" id="PTHR30055:SF148">
    <property type="entry name" value="TETR-FAMILY TRANSCRIPTIONAL REGULATOR"/>
    <property type="match status" value="1"/>
</dbReference>